<name>A0A921Q6Y5_SORBI</name>
<dbReference type="EMBL" id="CM027689">
    <property type="protein sequence ID" value="KAG0516248.1"/>
    <property type="molecule type" value="Genomic_DNA"/>
</dbReference>
<protein>
    <submittedName>
        <fullName evidence="2">Uncharacterized protein</fullName>
    </submittedName>
</protein>
<dbReference type="AlphaFoldDB" id="A0A921Q6Y5"/>
<organism evidence="2 3">
    <name type="scientific">Sorghum bicolor</name>
    <name type="common">Sorghum</name>
    <name type="synonym">Sorghum vulgare</name>
    <dbReference type="NCBI Taxonomy" id="4558"/>
    <lineage>
        <taxon>Eukaryota</taxon>
        <taxon>Viridiplantae</taxon>
        <taxon>Streptophyta</taxon>
        <taxon>Embryophyta</taxon>
        <taxon>Tracheophyta</taxon>
        <taxon>Spermatophyta</taxon>
        <taxon>Magnoliopsida</taxon>
        <taxon>Liliopsida</taxon>
        <taxon>Poales</taxon>
        <taxon>Poaceae</taxon>
        <taxon>PACMAD clade</taxon>
        <taxon>Panicoideae</taxon>
        <taxon>Andropogonodae</taxon>
        <taxon>Andropogoneae</taxon>
        <taxon>Sorghinae</taxon>
        <taxon>Sorghum</taxon>
    </lineage>
</organism>
<proteinExistence type="predicted"/>
<comment type="caution">
    <text evidence="2">The sequence shown here is derived from an EMBL/GenBank/DDBJ whole genome shotgun (WGS) entry which is preliminary data.</text>
</comment>
<reference evidence="2" key="2">
    <citation type="submission" date="2020-10" db="EMBL/GenBank/DDBJ databases">
        <authorList>
            <person name="Cooper E.A."/>
            <person name="Brenton Z.W."/>
            <person name="Flinn B.S."/>
            <person name="Jenkins J."/>
            <person name="Shu S."/>
            <person name="Flowers D."/>
            <person name="Luo F."/>
            <person name="Wang Y."/>
            <person name="Xia P."/>
            <person name="Barry K."/>
            <person name="Daum C."/>
            <person name="Lipzen A."/>
            <person name="Yoshinaga Y."/>
            <person name="Schmutz J."/>
            <person name="Saski C."/>
            <person name="Vermerris W."/>
            <person name="Kresovich S."/>
        </authorList>
    </citation>
    <scope>NUCLEOTIDE SEQUENCE</scope>
</reference>
<evidence type="ECO:0000313" key="3">
    <source>
        <dbReference type="Proteomes" id="UP000807115"/>
    </source>
</evidence>
<sequence>MRSKRAEAHGCASTIRSVAAAVKLSCFTFGLLEVLHSFCEPNVRQPTCCVAQHIINSRAQHHLRFQQIERRARRPPSIDECDDGFCHIAGDDGNEERVGGGCCRARTLKRKTPSSSSEPSTSSDGGSHILKLKKAAFAADALWREMKGRPRRDGAVAQGHGGGRQGGGDPAAQQAKKEGATCMSAEMLSSRPASFRRQYAMRKYIDGKWGDSLQQGALVDQYDLLGYAEDEDELTDDDVVKMGSLAIR</sequence>
<feature type="compositionally biased region" description="Low complexity" evidence="1">
    <location>
        <begin position="113"/>
        <end position="127"/>
    </location>
</feature>
<reference evidence="2" key="1">
    <citation type="journal article" date="2019" name="BMC Genomics">
        <title>A new reference genome for Sorghum bicolor reveals high levels of sequence similarity between sweet and grain genotypes: implications for the genetics of sugar metabolism.</title>
        <authorList>
            <person name="Cooper E.A."/>
            <person name="Brenton Z.W."/>
            <person name="Flinn B.S."/>
            <person name="Jenkins J."/>
            <person name="Shu S."/>
            <person name="Flowers D."/>
            <person name="Luo F."/>
            <person name="Wang Y."/>
            <person name="Xia P."/>
            <person name="Barry K."/>
            <person name="Daum C."/>
            <person name="Lipzen A."/>
            <person name="Yoshinaga Y."/>
            <person name="Schmutz J."/>
            <person name="Saski C."/>
            <person name="Vermerris W."/>
            <person name="Kresovich S."/>
        </authorList>
    </citation>
    <scope>NUCLEOTIDE SEQUENCE</scope>
</reference>
<feature type="region of interest" description="Disordered" evidence="1">
    <location>
        <begin position="109"/>
        <end position="128"/>
    </location>
</feature>
<evidence type="ECO:0000256" key="1">
    <source>
        <dbReference type="SAM" id="MobiDB-lite"/>
    </source>
</evidence>
<feature type="region of interest" description="Disordered" evidence="1">
    <location>
        <begin position="148"/>
        <end position="180"/>
    </location>
</feature>
<evidence type="ECO:0000313" key="2">
    <source>
        <dbReference type="EMBL" id="KAG0516248.1"/>
    </source>
</evidence>
<dbReference type="Proteomes" id="UP000807115">
    <property type="component" value="Chromosome 10"/>
</dbReference>
<feature type="compositionally biased region" description="Gly residues" evidence="1">
    <location>
        <begin position="159"/>
        <end position="169"/>
    </location>
</feature>
<accession>A0A921Q6Y5</accession>
<gene>
    <name evidence="2" type="ORF">BDA96_10G345600</name>
</gene>